<dbReference type="PANTHER" id="PTHR43806:SF66">
    <property type="entry name" value="SERIN ENDOPEPTIDASE"/>
    <property type="match status" value="1"/>
</dbReference>
<dbReference type="InterPro" id="IPR000209">
    <property type="entry name" value="Peptidase_S8/S53_dom"/>
</dbReference>
<feature type="active site" description="Charge relay system" evidence="8 9">
    <location>
        <position position="558"/>
    </location>
</feature>
<dbReference type="PANTHER" id="PTHR43806">
    <property type="entry name" value="PEPTIDASE S8"/>
    <property type="match status" value="1"/>
</dbReference>
<evidence type="ECO:0000256" key="3">
    <source>
        <dbReference type="ARBA" id="ARBA00022525"/>
    </source>
</evidence>
<dbReference type="Gene3D" id="3.40.50.200">
    <property type="entry name" value="Peptidase S8/S53 domain"/>
    <property type="match status" value="2"/>
</dbReference>
<feature type="domain" description="PA" evidence="14">
    <location>
        <begin position="418"/>
        <end position="487"/>
    </location>
</feature>
<evidence type="ECO:0000259" key="14">
    <source>
        <dbReference type="Pfam" id="PF02225"/>
    </source>
</evidence>
<feature type="domain" description="Peptidase S8/S53" evidence="13">
    <location>
        <begin position="162"/>
        <end position="594"/>
    </location>
</feature>
<feature type="signal peptide" evidence="12">
    <location>
        <begin position="1"/>
        <end position="24"/>
    </location>
</feature>
<dbReference type="GO" id="GO:0005615">
    <property type="term" value="C:extracellular space"/>
    <property type="evidence" value="ECO:0007669"/>
    <property type="project" value="TreeGrafter"/>
</dbReference>
<dbReference type="SUPFAM" id="SSF52743">
    <property type="entry name" value="Subtilisin-like"/>
    <property type="match status" value="1"/>
</dbReference>
<evidence type="ECO:0000256" key="8">
    <source>
        <dbReference type="PIRSR" id="PIRSR615500-1"/>
    </source>
</evidence>
<dbReference type="InterPro" id="IPR010435">
    <property type="entry name" value="C5a/SBT2-like_Fn3"/>
</dbReference>
<evidence type="ECO:0000259" key="13">
    <source>
        <dbReference type="Pfam" id="PF00082"/>
    </source>
</evidence>
<dbReference type="AlphaFoldDB" id="A0A168QNP0"/>
<evidence type="ECO:0000256" key="9">
    <source>
        <dbReference type="PROSITE-ProRule" id="PRU01240"/>
    </source>
</evidence>
<keyword evidence="3" id="KW-0964">Secreted</keyword>
<dbReference type="InterPro" id="IPR036852">
    <property type="entry name" value="Peptidase_S8/S53_dom_sf"/>
</dbReference>
<dbReference type="InterPro" id="IPR050131">
    <property type="entry name" value="Peptidase_S8_subtilisin-like"/>
</dbReference>
<name>A0A168QNP0_ABSGL</name>
<feature type="active site" description="Charge relay system" evidence="8 9">
    <location>
        <position position="230"/>
    </location>
</feature>
<reference evidence="16" key="1">
    <citation type="submission" date="2016-04" db="EMBL/GenBank/DDBJ databases">
        <authorList>
            <person name="Evans L.H."/>
            <person name="Alamgir A."/>
            <person name="Owens N."/>
            <person name="Weber N.D."/>
            <person name="Virtaneva K."/>
            <person name="Barbian K."/>
            <person name="Babar A."/>
            <person name="Rosenke K."/>
        </authorList>
    </citation>
    <scope>NUCLEOTIDE SEQUENCE [LARGE SCALE GENOMIC DNA]</scope>
    <source>
        <strain evidence="16">CBS 101.48</strain>
    </source>
</reference>
<dbReference type="InterPro" id="IPR023827">
    <property type="entry name" value="Peptidase_S8_Asp-AS"/>
</dbReference>
<evidence type="ECO:0000256" key="11">
    <source>
        <dbReference type="SAM" id="MobiDB-lite"/>
    </source>
</evidence>
<evidence type="ECO:0000256" key="7">
    <source>
        <dbReference type="ARBA" id="ARBA00022825"/>
    </source>
</evidence>
<dbReference type="InterPro" id="IPR034187">
    <property type="entry name" value="Peptidases_S8_5"/>
</dbReference>
<dbReference type="GO" id="GO:0004252">
    <property type="term" value="F:serine-type endopeptidase activity"/>
    <property type="evidence" value="ECO:0007669"/>
    <property type="project" value="UniProtKB-UniRule"/>
</dbReference>
<evidence type="ECO:0000313" key="16">
    <source>
        <dbReference type="EMBL" id="SAM05188.1"/>
    </source>
</evidence>
<dbReference type="PROSITE" id="PS00136">
    <property type="entry name" value="SUBTILASE_ASP"/>
    <property type="match status" value="1"/>
</dbReference>
<feature type="region of interest" description="Disordered" evidence="11">
    <location>
        <begin position="856"/>
        <end position="875"/>
    </location>
</feature>
<dbReference type="Gene3D" id="2.60.40.1710">
    <property type="entry name" value="Subtilisin-like superfamily"/>
    <property type="match status" value="1"/>
</dbReference>
<dbReference type="InterPro" id="IPR046450">
    <property type="entry name" value="PA_dom_sf"/>
</dbReference>
<keyword evidence="7 9" id="KW-0720">Serine protease</keyword>
<evidence type="ECO:0008006" key="18">
    <source>
        <dbReference type="Google" id="ProtNLM"/>
    </source>
</evidence>
<comment type="similarity">
    <text evidence="1 9 10">Belongs to the peptidase S8 family.</text>
</comment>
<gene>
    <name evidence="16" type="primary">ABSGL_11057.1 scaffold 12129</name>
</gene>
<dbReference type="Pfam" id="PF02225">
    <property type="entry name" value="PA"/>
    <property type="match status" value="1"/>
</dbReference>
<dbReference type="InterPro" id="IPR023828">
    <property type="entry name" value="Peptidase_S8_Ser-AS"/>
</dbReference>
<dbReference type="Proteomes" id="UP000078561">
    <property type="component" value="Unassembled WGS sequence"/>
</dbReference>
<dbReference type="CDD" id="cd07489">
    <property type="entry name" value="Peptidases_S8_5"/>
    <property type="match status" value="1"/>
</dbReference>
<dbReference type="PROSITE" id="PS00138">
    <property type="entry name" value="SUBTILASE_SER"/>
    <property type="match status" value="1"/>
</dbReference>
<evidence type="ECO:0000259" key="15">
    <source>
        <dbReference type="Pfam" id="PF06280"/>
    </source>
</evidence>
<evidence type="ECO:0000256" key="1">
    <source>
        <dbReference type="ARBA" id="ARBA00011073"/>
    </source>
</evidence>
<dbReference type="PROSITE" id="PS51257">
    <property type="entry name" value="PROKAR_LIPOPROTEIN"/>
    <property type="match status" value="1"/>
</dbReference>
<keyword evidence="6 9" id="KW-0378">Hydrolase</keyword>
<dbReference type="InterPro" id="IPR003137">
    <property type="entry name" value="PA_domain"/>
</dbReference>
<evidence type="ECO:0000256" key="10">
    <source>
        <dbReference type="RuleBase" id="RU003355"/>
    </source>
</evidence>
<feature type="active site" description="Charge relay system" evidence="8 9">
    <location>
        <position position="171"/>
    </location>
</feature>
<evidence type="ECO:0000256" key="6">
    <source>
        <dbReference type="ARBA" id="ARBA00022801"/>
    </source>
</evidence>
<dbReference type="EMBL" id="LT554433">
    <property type="protein sequence ID" value="SAM05188.1"/>
    <property type="molecule type" value="Genomic_DNA"/>
</dbReference>
<dbReference type="PROSITE" id="PS00137">
    <property type="entry name" value="SUBTILASE_HIS"/>
    <property type="match status" value="1"/>
</dbReference>
<evidence type="ECO:0000313" key="17">
    <source>
        <dbReference type="Proteomes" id="UP000078561"/>
    </source>
</evidence>
<keyword evidence="4 9" id="KW-0645">Protease</keyword>
<feature type="chain" id="PRO_5007899920" description="Peptidase S8/S53 domain-containing protein" evidence="12">
    <location>
        <begin position="25"/>
        <end position="912"/>
    </location>
</feature>
<evidence type="ECO:0000256" key="12">
    <source>
        <dbReference type="SAM" id="SignalP"/>
    </source>
</evidence>
<dbReference type="OMA" id="MFNISAT"/>
<dbReference type="GO" id="GO:0006508">
    <property type="term" value="P:proteolysis"/>
    <property type="evidence" value="ECO:0007669"/>
    <property type="project" value="UniProtKB-KW"/>
</dbReference>
<dbReference type="Pfam" id="PF06280">
    <property type="entry name" value="fn3_5"/>
    <property type="match status" value="1"/>
</dbReference>
<accession>A0A168QNP0</accession>
<dbReference type="InParanoid" id="A0A168QNP0"/>
<feature type="compositionally biased region" description="Polar residues" evidence="11">
    <location>
        <begin position="861"/>
        <end position="872"/>
    </location>
</feature>
<evidence type="ECO:0000256" key="2">
    <source>
        <dbReference type="ARBA" id="ARBA00022512"/>
    </source>
</evidence>
<protein>
    <recommendedName>
        <fullName evidence="18">Peptidase S8/S53 domain-containing protein</fullName>
    </recommendedName>
</protein>
<dbReference type="Pfam" id="PF00082">
    <property type="entry name" value="Peptidase_S8"/>
    <property type="match status" value="1"/>
</dbReference>
<organism evidence="16">
    <name type="scientific">Absidia glauca</name>
    <name type="common">Pin mould</name>
    <dbReference type="NCBI Taxonomy" id="4829"/>
    <lineage>
        <taxon>Eukaryota</taxon>
        <taxon>Fungi</taxon>
        <taxon>Fungi incertae sedis</taxon>
        <taxon>Mucoromycota</taxon>
        <taxon>Mucoromycotina</taxon>
        <taxon>Mucoromycetes</taxon>
        <taxon>Mucorales</taxon>
        <taxon>Cunninghamellaceae</taxon>
        <taxon>Absidia</taxon>
    </lineage>
</organism>
<dbReference type="GO" id="GO:0016020">
    <property type="term" value="C:membrane"/>
    <property type="evidence" value="ECO:0007669"/>
    <property type="project" value="InterPro"/>
</dbReference>
<dbReference type="OrthoDB" id="206201at2759"/>
<dbReference type="InterPro" id="IPR015500">
    <property type="entry name" value="Peptidase_S8_subtilisin-rel"/>
</dbReference>
<keyword evidence="2" id="KW-0134">Cell wall</keyword>
<sequence length="912" mass="98461">MKPDRLSVSFFSAFFLVLLSSCHSDGLPDHHKVETSSYRTNVIQGRYIVELTHQDSVSPFVDLLTATFADNVKVGQRFTHSDFNGVSFSLSSPYSHHDNVLHSIFDHANVVSVYPSTRMNAPTLASMETPTESSISKAISDVMSPHHLTQVDRVHQELKHTGKGILIGIIDSGVDYYHPALGGGFGKGFKVRYGYDLVGDAYNLTSDDPVIKPGPTPLDNCGPETGSVGHGTHVAGIIAGKSDNFTGVAPDATLAVWRIFGCGGGVADEIIIEALLKAEETGCDIINLSVGGPGGWSESAAAVVASRIARKGIHVIVAAGNEGENGSFTIGSPATGEDVVSVASFDNTNTLAPHFKASGTKDPIGKYRHTERSNMGMVDSKAFPSYHLAFLSSSKKAHTYTSSELIIGDYNIGILGSGCAVPASVKGKYGLVQEGSCSLRTKAANLAEAGALGLVIYNEDNEDPYTPSVSNASIPILGVSRKVGQALKARLDDDKPVVLTFLGQLPIPLTTAKKVSSFSSVGATFDLDLRPHIGAIGGRVYSTLPRKLGSWGIMSGTSMASPYMAGSVALYLNSLENKKQVNAKMVREQFQNYAYRAPIENGVKDLDSPLRQGAGLIQVYDTIFQAVHISPGYISFNDTSSNNYKTHTLSITNHGDDFVSYQVVNDASLSVVPYNLQIEGYAYAEPINYTTTAAKLRLSRKIIRLGPKKTAQVTVTVIPPKVDPKQHIMYGGFIRFKSSNAKASQDLSVPYIGVVGRQKDLPMFDIDTPFIMNASHASIAYDQDDTFVLHRNDNASTINLVFRLLTGTRLLRYELVEVTTDEVIGQVLPEMTYQYRNTLDSTVQLYSLPLDGTYAPPMEQEASSPGSENSDPSIPIPHGRYKIRVKALHLFGDPNKQGDFEIWESGIIKVVD</sequence>
<feature type="domain" description="C5a peptidase/Subtilisin-like protease SBT2-like Fn3-like" evidence="15">
    <location>
        <begin position="634"/>
        <end position="751"/>
    </location>
</feature>
<dbReference type="PROSITE" id="PS51892">
    <property type="entry name" value="SUBTILASE"/>
    <property type="match status" value="1"/>
</dbReference>
<dbReference type="STRING" id="4829.A0A168QNP0"/>
<proteinExistence type="inferred from homology"/>
<dbReference type="Gene3D" id="3.50.30.30">
    <property type="match status" value="1"/>
</dbReference>
<dbReference type="PRINTS" id="PR00723">
    <property type="entry name" value="SUBTILISIN"/>
</dbReference>
<evidence type="ECO:0000256" key="5">
    <source>
        <dbReference type="ARBA" id="ARBA00022729"/>
    </source>
</evidence>
<dbReference type="InterPro" id="IPR022398">
    <property type="entry name" value="Peptidase_S8_His-AS"/>
</dbReference>
<evidence type="ECO:0000256" key="4">
    <source>
        <dbReference type="ARBA" id="ARBA00022670"/>
    </source>
</evidence>
<dbReference type="SUPFAM" id="SSF52025">
    <property type="entry name" value="PA domain"/>
    <property type="match status" value="1"/>
</dbReference>
<keyword evidence="5 12" id="KW-0732">Signal</keyword>
<keyword evidence="17" id="KW-1185">Reference proteome</keyword>